<feature type="transmembrane region" description="Helical" evidence="7">
    <location>
        <begin position="266"/>
        <end position="288"/>
    </location>
</feature>
<comment type="caution">
    <text evidence="9">The sequence shown here is derived from an EMBL/GenBank/DDBJ whole genome shotgun (WGS) entry which is preliminary data.</text>
</comment>
<gene>
    <name evidence="9" type="ORF">FYJ84_05725</name>
</gene>
<evidence type="ECO:0000256" key="4">
    <source>
        <dbReference type="ARBA" id="ARBA00022989"/>
    </source>
</evidence>
<dbReference type="InterPro" id="IPR011701">
    <property type="entry name" value="MFS"/>
</dbReference>
<feature type="region of interest" description="Disordered" evidence="6">
    <location>
        <begin position="201"/>
        <end position="221"/>
    </location>
</feature>
<feature type="transmembrane region" description="Helical" evidence="7">
    <location>
        <begin position="69"/>
        <end position="89"/>
    </location>
</feature>
<keyword evidence="4 7" id="KW-1133">Transmembrane helix</keyword>
<reference evidence="9 10" key="1">
    <citation type="submission" date="2019-08" db="EMBL/GenBank/DDBJ databases">
        <title>In-depth cultivation of the pig gut microbiome towards novel bacterial diversity and tailored functional studies.</title>
        <authorList>
            <person name="Wylensek D."/>
            <person name="Hitch T.C.A."/>
            <person name="Clavel T."/>
        </authorList>
    </citation>
    <scope>NUCLEOTIDE SEQUENCE [LARGE SCALE GENOMIC DNA]</scope>
    <source>
        <strain evidence="9 10">WCA-693-APC-5D-A</strain>
    </source>
</reference>
<feature type="transmembrane region" description="Helical" evidence="7">
    <location>
        <begin position="129"/>
        <end position="154"/>
    </location>
</feature>
<accession>A0A6I2UAE6</accession>
<evidence type="ECO:0000256" key="2">
    <source>
        <dbReference type="ARBA" id="ARBA00022448"/>
    </source>
</evidence>
<dbReference type="Proteomes" id="UP000433181">
    <property type="component" value="Unassembled WGS sequence"/>
</dbReference>
<evidence type="ECO:0000313" key="9">
    <source>
        <dbReference type="EMBL" id="MSU08483.1"/>
    </source>
</evidence>
<feature type="domain" description="Major facilitator superfamily (MFS) profile" evidence="8">
    <location>
        <begin position="5"/>
        <end position="408"/>
    </location>
</feature>
<dbReference type="CDD" id="cd17478">
    <property type="entry name" value="MFS_FsR"/>
    <property type="match status" value="1"/>
</dbReference>
<dbReference type="GO" id="GO:0005886">
    <property type="term" value="C:plasma membrane"/>
    <property type="evidence" value="ECO:0007669"/>
    <property type="project" value="UniProtKB-SubCell"/>
</dbReference>
<sequence length="409" mass="43198">MQKKHLYFIAAIHLCNDISSGAMPAVLPFFVLNYGMDYTSMAGLMFAGSFLSSVIQPLFGYFADKTSKLWFMALGVFLTGVSLAVTGFVQDYWCIFAAITMMGIGSSIFHPEAASMVNHIAGRQKGSAMSIFSVGGNGGFGLGPLLAVFLITIFGMEGLAFFGIIGVVMGAAAFFLVPMIKASADRKIAMAAQAAMADTVTGDADSSGKDDDGKNQSGKYSSNGTNDWGAFGKLTALITFRAMVFTSLSSFLPLYCIQILGASQPVGTATLSILSLSGILTTLIGGYFADRWGYIAVLRWGTSLLVPLLVICFFGGSIYWVYAMLLPMSLALYSTYSPFVVLGQTYLAKNIGFASGVTLGLSFSVGGVTAPFLGRYADIFGLESVMVLIVVAAVLCAAASFMLPQPKKA</sequence>
<dbReference type="Pfam" id="PF07690">
    <property type="entry name" value="MFS_1"/>
    <property type="match status" value="1"/>
</dbReference>
<dbReference type="SUPFAM" id="SSF103473">
    <property type="entry name" value="MFS general substrate transporter"/>
    <property type="match status" value="1"/>
</dbReference>
<feature type="transmembrane region" description="Helical" evidence="7">
    <location>
        <begin position="354"/>
        <end position="373"/>
    </location>
</feature>
<dbReference type="PROSITE" id="PS50850">
    <property type="entry name" value="MFS"/>
    <property type="match status" value="1"/>
</dbReference>
<protein>
    <submittedName>
        <fullName evidence="9">MFS transporter</fullName>
    </submittedName>
</protein>
<evidence type="ECO:0000256" key="7">
    <source>
        <dbReference type="SAM" id="Phobius"/>
    </source>
</evidence>
<dbReference type="GeneID" id="96778410"/>
<evidence type="ECO:0000256" key="5">
    <source>
        <dbReference type="ARBA" id="ARBA00023136"/>
    </source>
</evidence>
<dbReference type="RefSeq" id="WP_154406646.1">
    <property type="nucleotide sequence ID" value="NZ_VUNR01000008.1"/>
</dbReference>
<dbReference type="InterPro" id="IPR036259">
    <property type="entry name" value="MFS_trans_sf"/>
</dbReference>
<dbReference type="EMBL" id="VUNR01000008">
    <property type="protein sequence ID" value="MSU08483.1"/>
    <property type="molecule type" value="Genomic_DNA"/>
</dbReference>
<feature type="transmembrane region" description="Helical" evidence="7">
    <location>
        <begin position="379"/>
        <end position="403"/>
    </location>
</feature>
<organism evidence="9 10">
    <name type="scientific">Anaerovibrio slackiae</name>
    <dbReference type="NCBI Taxonomy" id="2652309"/>
    <lineage>
        <taxon>Bacteria</taxon>
        <taxon>Bacillati</taxon>
        <taxon>Bacillota</taxon>
        <taxon>Negativicutes</taxon>
        <taxon>Selenomonadales</taxon>
        <taxon>Selenomonadaceae</taxon>
        <taxon>Anaerovibrio</taxon>
    </lineage>
</organism>
<feature type="transmembrane region" description="Helical" evidence="7">
    <location>
        <begin position="300"/>
        <end position="322"/>
    </location>
</feature>
<evidence type="ECO:0000256" key="3">
    <source>
        <dbReference type="ARBA" id="ARBA00022692"/>
    </source>
</evidence>
<keyword evidence="2" id="KW-0813">Transport</keyword>
<feature type="transmembrane region" description="Helical" evidence="7">
    <location>
        <begin position="95"/>
        <end position="117"/>
    </location>
</feature>
<dbReference type="GO" id="GO:0022857">
    <property type="term" value="F:transmembrane transporter activity"/>
    <property type="evidence" value="ECO:0007669"/>
    <property type="project" value="InterPro"/>
</dbReference>
<dbReference type="PANTHER" id="PTHR43129:SF1">
    <property type="entry name" value="FOSMIDOMYCIN RESISTANCE PROTEIN"/>
    <property type="match status" value="1"/>
</dbReference>
<name>A0A6I2UAE6_9FIRM</name>
<dbReference type="PANTHER" id="PTHR43129">
    <property type="entry name" value="FOSMIDOMYCIN RESISTANCE PROTEIN"/>
    <property type="match status" value="1"/>
</dbReference>
<proteinExistence type="predicted"/>
<evidence type="ECO:0000259" key="8">
    <source>
        <dbReference type="PROSITE" id="PS50850"/>
    </source>
</evidence>
<feature type="transmembrane region" description="Helical" evidence="7">
    <location>
        <begin position="40"/>
        <end position="62"/>
    </location>
</feature>
<dbReference type="InterPro" id="IPR020846">
    <property type="entry name" value="MFS_dom"/>
</dbReference>
<dbReference type="Gene3D" id="1.20.1250.20">
    <property type="entry name" value="MFS general substrate transporter like domains"/>
    <property type="match status" value="2"/>
</dbReference>
<evidence type="ECO:0000256" key="6">
    <source>
        <dbReference type="SAM" id="MobiDB-lite"/>
    </source>
</evidence>
<feature type="transmembrane region" description="Helical" evidence="7">
    <location>
        <begin position="242"/>
        <end position="260"/>
    </location>
</feature>
<evidence type="ECO:0000313" key="10">
    <source>
        <dbReference type="Proteomes" id="UP000433181"/>
    </source>
</evidence>
<dbReference type="AlphaFoldDB" id="A0A6I2UAE6"/>
<feature type="transmembrane region" description="Helical" evidence="7">
    <location>
        <begin position="160"/>
        <end position="180"/>
    </location>
</feature>
<keyword evidence="5 7" id="KW-0472">Membrane</keyword>
<keyword evidence="10" id="KW-1185">Reference proteome</keyword>
<comment type="subcellular location">
    <subcellularLocation>
        <location evidence="1">Cell membrane</location>
        <topology evidence="1">Multi-pass membrane protein</topology>
    </subcellularLocation>
</comment>
<keyword evidence="3 7" id="KW-0812">Transmembrane</keyword>
<evidence type="ECO:0000256" key="1">
    <source>
        <dbReference type="ARBA" id="ARBA00004651"/>
    </source>
</evidence>